<sequence>MLQFPAFMQQHPTSTLAASSFLHLSPWPLLQNDDVQLAMEEAELEEKWAEIRNANSNLPVLGRTNVDNDQEDVEGEPEDEEADNAEESDADDFEQETG</sequence>
<dbReference type="EMBL" id="EF087553">
    <property type="protein sequence ID" value="ABK26791.1"/>
    <property type="molecule type" value="mRNA"/>
</dbReference>
<dbReference type="GO" id="GO:0005680">
    <property type="term" value="C:anaphase-promoting complex"/>
    <property type="evidence" value="ECO:0007669"/>
    <property type="project" value="InterPro"/>
</dbReference>
<dbReference type="AlphaFoldDB" id="A9P1N0"/>
<proteinExistence type="evidence at transcript level"/>
<accession>A9P1N0</accession>
<feature type="compositionally biased region" description="Acidic residues" evidence="1">
    <location>
        <begin position="68"/>
        <end position="98"/>
    </location>
</feature>
<dbReference type="Pfam" id="PF15243">
    <property type="entry name" value="ANAPC15"/>
    <property type="match status" value="1"/>
</dbReference>
<protein>
    <recommendedName>
        <fullName evidence="3">Anaphase-promoting complex subunit 15</fullName>
    </recommendedName>
</protein>
<dbReference type="PANTHER" id="PTHR37771">
    <property type="entry name" value="OS02G0593400 PROTEIN"/>
    <property type="match status" value="1"/>
</dbReference>
<dbReference type="GO" id="GO:0090266">
    <property type="term" value="P:regulation of mitotic cell cycle spindle assembly checkpoint"/>
    <property type="evidence" value="ECO:0007669"/>
    <property type="project" value="InterPro"/>
</dbReference>
<organism evidence="2">
    <name type="scientific">Picea sitchensis</name>
    <name type="common">Sitka spruce</name>
    <name type="synonym">Pinus sitchensis</name>
    <dbReference type="NCBI Taxonomy" id="3332"/>
    <lineage>
        <taxon>Eukaryota</taxon>
        <taxon>Viridiplantae</taxon>
        <taxon>Streptophyta</taxon>
        <taxon>Embryophyta</taxon>
        <taxon>Tracheophyta</taxon>
        <taxon>Spermatophyta</taxon>
        <taxon>Pinopsida</taxon>
        <taxon>Pinidae</taxon>
        <taxon>Conifers I</taxon>
        <taxon>Pinales</taxon>
        <taxon>Pinaceae</taxon>
        <taxon>Picea</taxon>
    </lineage>
</organism>
<reference evidence="2" key="1">
    <citation type="journal article" date="2008" name="BMC Genomics">
        <title>A conifer genomics resource of 200,000 spruce (Picea spp.) ESTs and 6,464 high-quality, sequence-finished full-length cDNAs for Sitka spruce (Picea sitchensis).</title>
        <authorList>
            <person name="Ralph S.G."/>
            <person name="Chun H.J."/>
            <person name="Kolosova N."/>
            <person name="Cooper D."/>
            <person name="Oddy C."/>
            <person name="Ritland C.E."/>
            <person name="Kirkpatrick R."/>
            <person name="Moore R."/>
            <person name="Barber S."/>
            <person name="Holt R.A."/>
            <person name="Jones S.J."/>
            <person name="Marra M.A."/>
            <person name="Douglas C.J."/>
            <person name="Ritland K."/>
            <person name="Bohlmann J."/>
        </authorList>
    </citation>
    <scope>NUCLEOTIDE SEQUENCE</scope>
    <source>
        <tissue evidence="2">Bark</tissue>
    </source>
</reference>
<dbReference type="InterPro" id="IPR026182">
    <property type="entry name" value="ANAPC15"/>
</dbReference>
<feature type="region of interest" description="Disordered" evidence="1">
    <location>
        <begin position="56"/>
        <end position="98"/>
    </location>
</feature>
<evidence type="ECO:0008006" key="3">
    <source>
        <dbReference type="Google" id="ProtNLM"/>
    </source>
</evidence>
<evidence type="ECO:0000256" key="1">
    <source>
        <dbReference type="SAM" id="MobiDB-lite"/>
    </source>
</evidence>
<name>A9P1N0_PICSI</name>
<dbReference type="PANTHER" id="PTHR37771:SF2">
    <property type="entry name" value="OS02G0593400 PROTEIN"/>
    <property type="match status" value="1"/>
</dbReference>
<evidence type="ECO:0000313" key="2">
    <source>
        <dbReference type="EMBL" id="ABK26791.1"/>
    </source>
</evidence>